<reference evidence="1" key="2">
    <citation type="submission" date="2011-02" db="EMBL/GenBank/DDBJ databases">
        <authorList>
            <person name="MacLean D."/>
        </authorList>
    </citation>
    <scope>NUCLEOTIDE SEQUENCE</scope>
</reference>
<accession>F0WD33</accession>
<proteinExistence type="predicted"/>
<dbReference type="HOGENOM" id="CLU_2404110_0_0_1"/>
<gene>
    <name evidence="1" type="primary">AlNc14C63G4554</name>
    <name evidence="1" type="ORF">ALNC14_052480</name>
</gene>
<reference evidence="1" key="1">
    <citation type="journal article" date="2011" name="PLoS Biol.">
        <title>Gene gain and loss during evolution of obligate parasitism in the white rust pathogen of Arabidopsis thaliana.</title>
        <authorList>
            <person name="Kemen E."/>
            <person name="Gardiner A."/>
            <person name="Schultz-Larsen T."/>
            <person name="Kemen A.C."/>
            <person name="Balmuth A.L."/>
            <person name="Robert-Seilaniantz A."/>
            <person name="Bailey K."/>
            <person name="Holub E."/>
            <person name="Studholme D.J."/>
            <person name="Maclean D."/>
            <person name="Jones J.D."/>
        </authorList>
    </citation>
    <scope>NUCLEOTIDE SEQUENCE</scope>
</reference>
<dbReference type="AlphaFoldDB" id="F0WD33"/>
<sequence length="93" mass="10193">MRGKYSVTGRLDQNHCLRGTLSFSPLSDQTTGKAWLYESDICTECSPSASLCRGTKHVMRVDEIHFAGATVWLSPNLQADELDAYGRAKISAA</sequence>
<protein>
    <submittedName>
        <fullName evidence="1">AlNc14C63G4554 protein</fullName>
    </submittedName>
</protein>
<dbReference type="EMBL" id="FR824108">
    <property type="protein sequence ID" value="CCA19105.1"/>
    <property type="molecule type" value="Genomic_DNA"/>
</dbReference>
<organism evidence="1">
    <name type="scientific">Albugo laibachii Nc14</name>
    <dbReference type="NCBI Taxonomy" id="890382"/>
    <lineage>
        <taxon>Eukaryota</taxon>
        <taxon>Sar</taxon>
        <taxon>Stramenopiles</taxon>
        <taxon>Oomycota</taxon>
        <taxon>Peronosporomycetes</taxon>
        <taxon>Albuginales</taxon>
        <taxon>Albuginaceae</taxon>
        <taxon>Albugo</taxon>
    </lineage>
</organism>
<evidence type="ECO:0000313" key="1">
    <source>
        <dbReference type="EMBL" id="CCA19105.1"/>
    </source>
</evidence>
<name>F0WD33_9STRA</name>